<name>A0A381UST9_9ZZZZ</name>
<evidence type="ECO:0000259" key="2">
    <source>
        <dbReference type="PROSITE" id="PS50222"/>
    </source>
</evidence>
<dbReference type="GO" id="GO:0005509">
    <property type="term" value="F:calcium ion binding"/>
    <property type="evidence" value="ECO:0007669"/>
    <property type="project" value="InterPro"/>
</dbReference>
<dbReference type="InterPro" id="IPR013783">
    <property type="entry name" value="Ig-like_fold"/>
</dbReference>
<evidence type="ECO:0000256" key="1">
    <source>
        <dbReference type="SAM" id="MobiDB-lite"/>
    </source>
</evidence>
<feature type="non-terminal residue" evidence="3">
    <location>
        <position position="891"/>
    </location>
</feature>
<evidence type="ECO:0000313" key="3">
    <source>
        <dbReference type="EMBL" id="SVA31199.1"/>
    </source>
</evidence>
<organism evidence="3">
    <name type="scientific">marine metagenome</name>
    <dbReference type="NCBI Taxonomy" id="408172"/>
    <lineage>
        <taxon>unclassified sequences</taxon>
        <taxon>metagenomes</taxon>
        <taxon>ecological metagenomes</taxon>
    </lineage>
</organism>
<feature type="region of interest" description="Disordered" evidence="1">
    <location>
        <begin position="842"/>
        <end position="891"/>
    </location>
</feature>
<protein>
    <recommendedName>
        <fullName evidence="2">EF-hand domain-containing protein</fullName>
    </recommendedName>
</protein>
<reference evidence="3" key="1">
    <citation type="submission" date="2018-05" db="EMBL/GenBank/DDBJ databases">
        <authorList>
            <person name="Lanie J.A."/>
            <person name="Ng W.-L."/>
            <person name="Kazmierczak K.M."/>
            <person name="Andrzejewski T.M."/>
            <person name="Davidsen T.M."/>
            <person name="Wayne K.J."/>
            <person name="Tettelin H."/>
            <person name="Glass J.I."/>
            <person name="Rusch D."/>
            <person name="Podicherti R."/>
            <person name="Tsui H.-C.T."/>
            <person name="Winkler M.E."/>
        </authorList>
    </citation>
    <scope>NUCLEOTIDE SEQUENCE</scope>
</reference>
<dbReference type="AlphaFoldDB" id="A0A381UST9"/>
<dbReference type="PROSITE" id="PS00018">
    <property type="entry name" value="EF_HAND_1"/>
    <property type="match status" value="1"/>
</dbReference>
<sequence>MVFQDQGHLGDAGLATIQASYTHPSAGKITNTVTVQIDANYNVTMSGYHLSNDVAVGEDVVGDSVITYLEGTLTDTAGNPVADEWIYFSSHIDNVPYGTFSSDSVLTNSEGVVSTIYSDGGGNGAVDAQNTPLIFEGVTVEAKTVGDESLGQVLFNVYSSFTDVWPYTLSLNATPDEIMLDNGETVSTITLVVRNKSLETVNNVNMTFESNKGFIEPTATTNDSGRISLPFSDQGQESDVGQAVIITQFTHPGVGETILDSVFISIDVNYTINLIAYPVALESGTDVSVGEDIVTDIALTKLMVEVTTNDTSGSSNPISGINVTLNPMNFLGETVGTVDKVNDLTNGNGQIFAYYHDDNQPHVDDVSTSFIWEGITVGASFAENTATTVEFNVYDSTHVWPYTLTLIPPETTEVYLNEAETSTLIKSHLTNNDNLDVPNVLISFSAVLGSITSSDLTDSLGIAEVTYSAGNFDPGDSDETVWVDTVTASYSHPGFATTLTSSTTMTIEDISFGACADIVIPPSNPDHIVVQQGGGIESTQIKAEIYDGDSNLGGDEIEVTFRLNPVLPGCYLDEVGQTEVTKTTQAGIASVSVNSGTEPGVVRIEVEVDCDQDGTVDLSAASDQVIISSGAPYYIEPEYDPNSTTATGGGFYQTQCAAIVYDRWYNPVEDSTYVYWTIEPTPPDTLINAFVDGVSFTGNENLDGDIFSGMAFTTIVYSTDAIGDIGYVSATTYGANGDTITARINEDVGESLLFFLPGQLTLTASAYYWDFTLPVATDEVEIQITAMLIDFYGNAVSEAPIAFNGVGVSEWREIGYENYTDGGGGFEADGCFSWRDYGLDDDPGTLDEGEGNDDHDGFDLDGDGVIDTSEVSEPFDDFGLDGLPDTNDEGE</sequence>
<dbReference type="PROSITE" id="PS50222">
    <property type="entry name" value="EF_HAND_2"/>
    <property type="match status" value="1"/>
</dbReference>
<dbReference type="InterPro" id="IPR002048">
    <property type="entry name" value="EF_hand_dom"/>
</dbReference>
<dbReference type="Gene3D" id="2.60.40.10">
    <property type="entry name" value="Immunoglobulins"/>
    <property type="match status" value="2"/>
</dbReference>
<feature type="domain" description="EF-hand" evidence="2">
    <location>
        <begin position="858"/>
        <end position="881"/>
    </location>
</feature>
<feature type="compositionally biased region" description="Acidic residues" evidence="1">
    <location>
        <begin position="842"/>
        <end position="851"/>
    </location>
</feature>
<gene>
    <name evidence="3" type="ORF">METZ01_LOCUS84053</name>
</gene>
<dbReference type="EMBL" id="UINC01007061">
    <property type="protein sequence ID" value="SVA31199.1"/>
    <property type="molecule type" value="Genomic_DNA"/>
</dbReference>
<accession>A0A381UST9</accession>
<dbReference type="InterPro" id="IPR018247">
    <property type="entry name" value="EF_Hand_1_Ca_BS"/>
</dbReference>
<proteinExistence type="predicted"/>